<feature type="region of interest" description="Disordered" evidence="1">
    <location>
        <begin position="1"/>
        <end position="24"/>
    </location>
</feature>
<dbReference type="InterPro" id="IPR050187">
    <property type="entry name" value="Lipid_Phosphate_FormReg"/>
</dbReference>
<proteinExistence type="predicted"/>
<feature type="compositionally biased region" description="Low complexity" evidence="1">
    <location>
        <begin position="376"/>
        <end position="389"/>
    </location>
</feature>
<dbReference type="GO" id="GO:0016773">
    <property type="term" value="F:phosphotransferase activity, alcohol group as acceptor"/>
    <property type="evidence" value="ECO:0007669"/>
    <property type="project" value="UniProtKB-ARBA"/>
</dbReference>
<dbReference type="Pfam" id="PF24321">
    <property type="entry name" value="DUF7493"/>
    <property type="match status" value="1"/>
</dbReference>
<keyword evidence="3" id="KW-0808">Transferase</keyword>
<name>A0AAN6MK47_9PEZI</name>
<keyword evidence="3" id="KW-0418">Kinase</keyword>
<accession>A0AAN6MK47</accession>
<dbReference type="InterPro" id="IPR001206">
    <property type="entry name" value="Diacylglycerol_kinase_cat_dom"/>
</dbReference>
<evidence type="ECO:0000313" key="4">
    <source>
        <dbReference type="Proteomes" id="UP001303889"/>
    </source>
</evidence>
<evidence type="ECO:0000256" key="1">
    <source>
        <dbReference type="SAM" id="MobiDB-lite"/>
    </source>
</evidence>
<dbReference type="GO" id="GO:0016020">
    <property type="term" value="C:membrane"/>
    <property type="evidence" value="ECO:0007669"/>
    <property type="project" value="TreeGrafter"/>
</dbReference>
<dbReference type="Pfam" id="PF00781">
    <property type="entry name" value="DAGK_cat"/>
    <property type="match status" value="1"/>
</dbReference>
<dbReference type="PANTHER" id="PTHR12358:SF31">
    <property type="entry name" value="ACYLGLYCEROL KINASE, MITOCHONDRIAL"/>
    <property type="match status" value="1"/>
</dbReference>
<dbReference type="AlphaFoldDB" id="A0AAN6MK47"/>
<reference evidence="3" key="1">
    <citation type="journal article" date="2023" name="Mol. Phylogenet. Evol.">
        <title>Genome-scale phylogeny and comparative genomics of the fungal order Sordariales.</title>
        <authorList>
            <person name="Hensen N."/>
            <person name="Bonometti L."/>
            <person name="Westerberg I."/>
            <person name="Brannstrom I.O."/>
            <person name="Guillou S."/>
            <person name="Cros-Aarteil S."/>
            <person name="Calhoun S."/>
            <person name="Haridas S."/>
            <person name="Kuo A."/>
            <person name="Mondo S."/>
            <person name="Pangilinan J."/>
            <person name="Riley R."/>
            <person name="LaButti K."/>
            <person name="Andreopoulos B."/>
            <person name="Lipzen A."/>
            <person name="Chen C."/>
            <person name="Yan M."/>
            <person name="Daum C."/>
            <person name="Ng V."/>
            <person name="Clum A."/>
            <person name="Steindorff A."/>
            <person name="Ohm R.A."/>
            <person name="Martin F."/>
            <person name="Silar P."/>
            <person name="Natvig D.O."/>
            <person name="Lalanne C."/>
            <person name="Gautier V."/>
            <person name="Ament-Velasquez S.L."/>
            <person name="Kruys A."/>
            <person name="Hutchinson M.I."/>
            <person name="Powell A.J."/>
            <person name="Barry K."/>
            <person name="Miller A.N."/>
            <person name="Grigoriev I.V."/>
            <person name="Debuchy R."/>
            <person name="Gladieux P."/>
            <person name="Hiltunen Thoren M."/>
            <person name="Johannesson H."/>
        </authorList>
    </citation>
    <scope>NUCLEOTIDE SEQUENCE</scope>
    <source>
        <strain evidence="3">CBS 103.79</strain>
    </source>
</reference>
<dbReference type="SUPFAM" id="SSF111331">
    <property type="entry name" value="NAD kinase/diacylglycerol kinase-like"/>
    <property type="match status" value="1"/>
</dbReference>
<dbReference type="InterPro" id="IPR055916">
    <property type="entry name" value="DUF7493"/>
</dbReference>
<gene>
    <name evidence="3" type="ORF">C8A05DRAFT_34235</name>
</gene>
<dbReference type="PROSITE" id="PS50146">
    <property type="entry name" value="DAGK"/>
    <property type="match status" value="1"/>
</dbReference>
<feature type="domain" description="DAGKc" evidence="2">
    <location>
        <begin position="146"/>
        <end position="285"/>
    </location>
</feature>
<dbReference type="InterPro" id="IPR017438">
    <property type="entry name" value="ATP-NAD_kinase_N"/>
</dbReference>
<dbReference type="SMART" id="SM00046">
    <property type="entry name" value="DAGKc"/>
    <property type="match status" value="1"/>
</dbReference>
<reference evidence="3" key="2">
    <citation type="submission" date="2023-05" db="EMBL/GenBank/DDBJ databases">
        <authorList>
            <consortium name="Lawrence Berkeley National Laboratory"/>
            <person name="Steindorff A."/>
            <person name="Hensen N."/>
            <person name="Bonometti L."/>
            <person name="Westerberg I."/>
            <person name="Brannstrom I.O."/>
            <person name="Guillou S."/>
            <person name="Cros-Aarteil S."/>
            <person name="Calhoun S."/>
            <person name="Haridas S."/>
            <person name="Kuo A."/>
            <person name="Mondo S."/>
            <person name="Pangilinan J."/>
            <person name="Riley R."/>
            <person name="Labutti K."/>
            <person name="Andreopoulos B."/>
            <person name="Lipzen A."/>
            <person name="Chen C."/>
            <person name="Yanf M."/>
            <person name="Daum C."/>
            <person name="Ng V."/>
            <person name="Clum A."/>
            <person name="Ohm R."/>
            <person name="Martin F."/>
            <person name="Silar P."/>
            <person name="Natvig D."/>
            <person name="Lalanne C."/>
            <person name="Gautier V."/>
            <person name="Ament-Velasquez S.L."/>
            <person name="Kruys A."/>
            <person name="Hutchinson M.I."/>
            <person name="Powell A.J."/>
            <person name="Barry K."/>
            <person name="Miller A.N."/>
            <person name="Grigoriev I.V."/>
            <person name="Debuchy R."/>
            <person name="Gladieux P."/>
            <person name="Thoren M.H."/>
            <person name="Johannesson H."/>
        </authorList>
    </citation>
    <scope>NUCLEOTIDE SEQUENCE</scope>
    <source>
        <strain evidence="3">CBS 103.79</strain>
    </source>
</reference>
<dbReference type="Gene3D" id="2.60.200.40">
    <property type="match status" value="1"/>
</dbReference>
<sequence length="551" mass="59705">MDSDAPAGPAKTPQTSGSSVEAVRGGPDEVLVLSPGVTLTLGRDALLLSGQLTTKPSRSCLCIGSPGTNGTPRSIPYYNILWAEVTGDSRWLLIDYAQQARPQHVEVRSAKFAISELAVTPTPASVGDQVAPWVDRLLDHAYISSARRKRAWVLVNPHAGPGGADKIWEKEVKPIFEAARMPMTVVRTSYSGQAVELARDLNIDDYDIAIPCSGDGLPHEVFNGLAKRPDARRALSTIAVCHIPCGSGNAMSCNLYGTHRPSLAALAIVKGVPTALDLVSVTHGSQRTISFLSQALGLIAEIDLGTEHLRWMGATRFTYGYVVRALQRKTYPCDLAVKVEIDHKEDVKKHYRQRVTQAKTETVEIPETAQSQNHTDTSSVDAPSPASDAESSDDRLGLPPLKYGTAMDKLPEGWELIPYEKLGSFYCGNMAYMAPDTNFFSAALANDGLMDLITTNGDISPIKSIGLQLDVESGHFFDNPLVSYRKVSAYRIIPRNQETGYISIDGESIPFEPFQAEIHQGLGLTLSKSGTFEAPGPLNWDTVTTSERLLA</sequence>
<dbReference type="GO" id="GO:0001727">
    <property type="term" value="F:lipid kinase activity"/>
    <property type="evidence" value="ECO:0007669"/>
    <property type="project" value="TreeGrafter"/>
</dbReference>
<organism evidence="3 4">
    <name type="scientific">Staphylotrichum tortipilum</name>
    <dbReference type="NCBI Taxonomy" id="2831512"/>
    <lineage>
        <taxon>Eukaryota</taxon>
        <taxon>Fungi</taxon>
        <taxon>Dikarya</taxon>
        <taxon>Ascomycota</taxon>
        <taxon>Pezizomycotina</taxon>
        <taxon>Sordariomycetes</taxon>
        <taxon>Sordariomycetidae</taxon>
        <taxon>Sordariales</taxon>
        <taxon>Chaetomiaceae</taxon>
        <taxon>Staphylotrichum</taxon>
    </lineage>
</organism>
<dbReference type="InterPro" id="IPR016064">
    <property type="entry name" value="NAD/diacylglycerol_kinase_sf"/>
</dbReference>
<dbReference type="Proteomes" id="UP001303889">
    <property type="component" value="Unassembled WGS sequence"/>
</dbReference>
<dbReference type="GO" id="GO:0046512">
    <property type="term" value="P:sphingosine biosynthetic process"/>
    <property type="evidence" value="ECO:0007669"/>
    <property type="project" value="TreeGrafter"/>
</dbReference>
<comment type="caution">
    <text evidence="3">The sequence shown here is derived from an EMBL/GenBank/DDBJ whole genome shotgun (WGS) entry which is preliminary data.</text>
</comment>
<dbReference type="GO" id="GO:0005737">
    <property type="term" value="C:cytoplasm"/>
    <property type="evidence" value="ECO:0007669"/>
    <property type="project" value="TreeGrafter"/>
</dbReference>
<dbReference type="Gene3D" id="3.40.50.10330">
    <property type="entry name" value="Probable inorganic polyphosphate/atp-NAD kinase, domain 1"/>
    <property type="match status" value="1"/>
</dbReference>
<evidence type="ECO:0000313" key="3">
    <source>
        <dbReference type="EMBL" id="KAK3902079.1"/>
    </source>
</evidence>
<evidence type="ECO:0000259" key="2">
    <source>
        <dbReference type="PROSITE" id="PS50146"/>
    </source>
</evidence>
<dbReference type="EMBL" id="MU855534">
    <property type="protein sequence ID" value="KAK3902079.1"/>
    <property type="molecule type" value="Genomic_DNA"/>
</dbReference>
<dbReference type="PANTHER" id="PTHR12358">
    <property type="entry name" value="SPHINGOSINE KINASE"/>
    <property type="match status" value="1"/>
</dbReference>
<feature type="region of interest" description="Disordered" evidence="1">
    <location>
        <begin position="358"/>
        <end position="400"/>
    </location>
</feature>
<keyword evidence="4" id="KW-1185">Reference proteome</keyword>
<protein>
    <submittedName>
        <fullName evidence="3">ATP-NAD kinase-like domain-containing protein</fullName>
    </submittedName>
</protein>